<dbReference type="InterPro" id="IPR043581">
    <property type="entry name" value="Axin-like"/>
</dbReference>
<feature type="domain" description="DIX" evidence="4">
    <location>
        <begin position="418"/>
        <end position="501"/>
    </location>
</feature>
<feature type="region of interest" description="Disordered" evidence="3">
    <location>
        <begin position="214"/>
        <end position="234"/>
    </location>
</feature>
<dbReference type="AlphaFoldDB" id="A0A183J503"/>
<dbReference type="InterPro" id="IPR001158">
    <property type="entry name" value="DIX"/>
</dbReference>
<dbReference type="GO" id="GO:0030877">
    <property type="term" value="C:beta-catenin destruction complex"/>
    <property type="evidence" value="ECO:0007669"/>
    <property type="project" value="TreeGrafter"/>
</dbReference>
<evidence type="ECO:0000259" key="4">
    <source>
        <dbReference type="PROSITE" id="PS50841"/>
    </source>
</evidence>
<dbReference type="GO" id="GO:0032436">
    <property type="term" value="P:positive regulation of proteasomal ubiquitin-dependent protein catabolic process"/>
    <property type="evidence" value="ECO:0007669"/>
    <property type="project" value="TreeGrafter"/>
</dbReference>
<dbReference type="PROSITE" id="PS50841">
    <property type="entry name" value="DIX"/>
    <property type="match status" value="1"/>
</dbReference>
<accession>A0A183J503</accession>
<dbReference type="GO" id="GO:0008013">
    <property type="term" value="F:beta-catenin binding"/>
    <property type="evidence" value="ECO:0007669"/>
    <property type="project" value="TreeGrafter"/>
</dbReference>
<dbReference type="SUPFAM" id="SSF54236">
    <property type="entry name" value="Ubiquitin-like"/>
    <property type="match status" value="1"/>
</dbReference>
<dbReference type="GO" id="GO:0048468">
    <property type="term" value="P:cell development"/>
    <property type="evidence" value="ECO:0007669"/>
    <property type="project" value="TreeGrafter"/>
</dbReference>
<dbReference type="Pfam" id="PF08833">
    <property type="entry name" value="Axin_b-cat_bind"/>
    <property type="match status" value="1"/>
</dbReference>
<dbReference type="GO" id="GO:0090090">
    <property type="term" value="P:negative regulation of canonical Wnt signaling pathway"/>
    <property type="evidence" value="ECO:0007669"/>
    <property type="project" value="InterPro"/>
</dbReference>
<evidence type="ECO:0000256" key="3">
    <source>
        <dbReference type="SAM" id="MobiDB-lite"/>
    </source>
</evidence>
<feature type="region of interest" description="Disordered" evidence="3">
    <location>
        <begin position="323"/>
        <end position="353"/>
    </location>
</feature>
<dbReference type="EMBL" id="UZAM01014828">
    <property type="protein sequence ID" value="VDP35916.1"/>
    <property type="molecule type" value="Genomic_DNA"/>
</dbReference>
<keyword evidence="6" id="KW-1185">Reference proteome</keyword>
<reference evidence="7" key="1">
    <citation type="submission" date="2016-06" db="UniProtKB">
        <authorList>
            <consortium name="WormBaseParasite"/>
        </authorList>
    </citation>
    <scope>IDENTIFICATION</scope>
</reference>
<reference evidence="5 6" key="2">
    <citation type="submission" date="2018-11" db="EMBL/GenBank/DDBJ databases">
        <authorList>
            <consortium name="Pathogen Informatics"/>
        </authorList>
    </citation>
    <scope>NUCLEOTIDE SEQUENCE [LARGE SCALE GENOMIC DNA]</scope>
</reference>
<evidence type="ECO:0000256" key="1">
    <source>
        <dbReference type="ARBA" id="ARBA00022687"/>
    </source>
</evidence>
<dbReference type="InterPro" id="IPR014936">
    <property type="entry name" value="Axin_b-cat-bd"/>
</dbReference>
<name>A0A183J503_9BILA</name>
<proteinExistence type="predicted"/>
<organism evidence="7">
    <name type="scientific">Soboliphyme baturini</name>
    <dbReference type="NCBI Taxonomy" id="241478"/>
    <lineage>
        <taxon>Eukaryota</taxon>
        <taxon>Metazoa</taxon>
        <taxon>Ecdysozoa</taxon>
        <taxon>Nematoda</taxon>
        <taxon>Enoplea</taxon>
        <taxon>Dorylaimia</taxon>
        <taxon>Dioctophymatida</taxon>
        <taxon>Dioctophymatoidea</taxon>
        <taxon>Soboliphymatidae</taxon>
        <taxon>Soboliphyme</taxon>
    </lineage>
</organism>
<protein>
    <submittedName>
        <fullName evidence="7">DIX domain-containing protein</fullName>
    </submittedName>
</protein>
<dbReference type="Gene3D" id="2.40.240.130">
    <property type="match status" value="1"/>
</dbReference>
<evidence type="ECO:0000256" key="2">
    <source>
        <dbReference type="PROSITE-ProRule" id="PRU00069"/>
    </source>
</evidence>
<dbReference type="GO" id="GO:0031625">
    <property type="term" value="F:ubiquitin protein ligase binding"/>
    <property type="evidence" value="ECO:0007669"/>
    <property type="project" value="TreeGrafter"/>
</dbReference>
<dbReference type="Proteomes" id="UP000270296">
    <property type="component" value="Unassembled WGS sequence"/>
</dbReference>
<dbReference type="GO" id="GO:0005886">
    <property type="term" value="C:plasma membrane"/>
    <property type="evidence" value="ECO:0007669"/>
    <property type="project" value="TreeGrafter"/>
</dbReference>
<dbReference type="GO" id="GO:0060090">
    <property type="term" value="F:molecular adaptor activity"/>
    <property type="evidence" value="ECO:0007669"/>
    <property type="project" value="TreeGrafter"/>
</dbReference>
<dbReference type="InterPro" id="IPR038207">
    <property type="entry name" value="DIX_dom_sf"/>
</dbReference>
<dbReference type="PANTHER" id="PTHR46102">
    <property type="entry name" value="AXIN"/>
    <property type="match status" value="1"/>
</dbReference>
<keyword evidence="1 2" id="KW-0879">Wnt signaling pathway</keyword>
<dbReference type="Pfam" id="PF00778">
    <property type="entry name" value="DIX"/>
    <property type="match status" value="1"/>
</dbReference>
<evidence type="ECO:0000313" key="5">
    <source>
        <dbReference type="EMBL" id="VDP35916.1"/>
    </source>
</evidence>
<dbReference type="OrthoDB" id="10007451at2759"/>
<dbReference type="SMART" id="SM00021">
    <property type="entry name" value="DAX"/>
    <property type="match status" value="1"/>
</dbReference>
<dbReference type="InterPro" id="IPR029071">
    <property type="entry name" value="Ubiquitin-like_domsf"/>
</dbReference>
<dbReference type="GO" id="GO:0019901">
    <property type="term" value="F:protein kinase binding"/>
    <property type="evidence" value="ECO:0007669"/>
    <property type="project" value="TreeGrafter"/>
</dbReference>
<dbReference type="GO" id="GO:0005634">
    <property type="term" value="C:nucleus"/>
    <property type="evidence" value="ECO:0007669"/>
    <property type="project" value="TreeGrafter"/>
</dbReference>
<dbReference type="PANTHER" id="PTHR46102:SF2">
    <property type="entry name" value="AXIN"/>
    <property type="match status" value="1"/>
</dbReference>
<gene>
    <name evidence="5" type="ORF">SBAD_LOCUS10951</name>
</gene>
<evidence type="ECO:0000313" key="6">
    <source>
        <dbReference type="Proteomes" id="UP000270296"/>
    </source>
</evidence>
<sequence>MRQHTEQNKDVVTNQVFIPRTQREVVARDMMDENFKNQVFEKLEYLRREQERDEKLKESLKRLSEPENNSNSHRAAVEKFCKVERSFRAPPEDAEAILDDYYSRVGWKDSPRQSPLRSPGCVLGSRRKSPGMPFIFTAMVFSQTSLIPALVSVSKSPERRGLNRWVSPSYPLPYQAMIQAVPTVSLKSMSAVAVAAAAAPDHSGLNVTLPPTGHSTGKHRGGVPHNTLPSSHRSRIDPTAMQRTAGAGPSKVAKQFFNRCPGTTSDTSGISSGTSSDPSLVNAKLSATSVGINRSSEQWILDERLSAVHLSGDYEENIKLHKQRMAQSSMPSSSSSNNGRAHKSGYHKNMSSSETSHKMFFDKSAGKLHKSVYLPDQLAAMANQRKACSSKSIAAYGGGMSGYPQASFGSNSSSSSTQDHISVGYFLPNESTPYVTKFSGRQITLKQFKQLVPRKGNFRYFFQCASDELGTGMVQREVIDENEVLPLWEGNKIVAKIVCID</sequence>
<dbReference type="WBParaSite" id="SBAD_0001132701-mRNA-1">
    <property type="protein sequence ID" value="SBAD_0001132701-mRNA-1"/>
    <property type="gene ID" value="SBAD_0001132701"/>
</dbReference>
<evidence type="ECO:0000313" key="7">
    <source>
        <dbReference type="WBParaSite" id="SBAD_0001132701-mRNA-1"/>
    </source>
</evidence>
<dbReference type="GO" id="GO:0016055">
    <property type="term" value="P:Wnt signaling pathway"/>
    <property type="evidence" value="ECO:0007669"/>
    <property type="project" value="UniProtKB-KW"/>
</dbReference>